<keyword evidence="3" id="KW-1185">Reference proteome</keyword>
<dbReference type="Proteomes" id="UP000091956">
    <property type="component" value="Unassembled WGS sequence"/>
</dbReference>
<feature type="domain" description="N-acetyltransferase" evidence="1">
    <location>
        <begin position="80"/>
        <end position="222"/>
    </location>
</feature>
<dbReference type="PANTHER" id="PTHR42791">
    <property type="entry name" value="GNAT FAMILY ACETYLTRANSFERASE"/>
    <property type="match status" value="1"/>
</dbReference>
<dbReference type="AlphaFoldDB" id="A0A1B8G6Y1"/>
<gene>
    <name evidence="2" type="ORF">VE01_10365</name>
</gene>
<dbReference type="Gene3D" id="3.40.630.30">
    <property type="match status" value="1"/>
</dbReference>
<dbReference type="SUPFAM" id="SSF55729">
    <property type="entry name" value="Acyl-CoA N-acyltransferases (Nat)"/>
    <property type="match status" value="1"/>
</dbReference>
<accession>A0A1B8G6Y1</accession>
<organism evidence="2 3">
    <name type="scientific">Pseudogymnoascus verrucosus</name>
    <dbReference type="NCBI Taxonomy" id="342668"/>
    <lineage>
        <taxon>Eukaryota</taxon>
        <taxon>Fungi</taxon>
        <taxon>Dikarya</taxon>
        <taxon>Ascomycota</taxon>
        <taxon>Pezizomycotina</taxon>
        <taxon>Leotiomycetes</taxon>
        <taxon>Thelebolales</taxon>
        <taxon>Thelebolaceae</taxon>
        <taxon>Pseudogymnoascus</taxon>
    </lineage>
</organism>
<dbReference type="OrthoDB" id="2832510at2759"/>
<sequence>MSIRAAVPADYPRMAEVAAAAFMEDDVYGRFMFPRRRQYPEDYITQWERRIAMYATKPEYEQYVAVDALTGSVVAWACWERIGPGAAARANPLYLRIKNFYATVMGSVVSYFWPDRSADPEHIKAFKDAVPYAAHLWSGDREEAWHLDILCTHPDFEGKKHGSSLVKWGISQAEGEGICTSVIAAWEKDPYYAKFGFKEAGRADVGPIAGVKGGAVMFRDKIARE</sequence>
<dbReference type="STRING" id="342668.A0A1B8G6Y1"/>
<reference evidence="3" key="2">
    <citation type="journal article" date="2018" name="Nat. Commun.">
        <title>Extreme sensitivity to ultraviolet light in the fungal pathogen causing white-nose syndrome of bats.</title>
        <authorList>
            <person name="Palmer J.M."/>
            <person name="Drees K.P."/>
            <person name="Foster J.T."/>
            <person name="Lindner D.L."/>
        </authorList>
    </citation>
    <scope>NUCLEOTIDE SEQUENCE [LARGE SCALE GENOMIC DNA]</scope>
    <source>
        <strain evidence="3">UAMH 10579</strain>
    </source>
</reference>
<protein>
    <recommendedName>
        <fullName evidence="1">N-acetyltransferase domain-containing protein</fullName>
    </recommendedName>
</protein>
<dbReference type="EMBL" id="KV460285">
    <property type="protein sequence ID" value="OBT91593.1"/>
    <property type="molecule type" value="Genomic_DNA"/>
</dbReference>
<dbReference type="InterPro" id="IPR000182">
    <property type="entry name" value="GNAT_dom"/>
</dbReference>
<dbReference type="InterPro" id="IPR052523">
    <property type="entry name" value="Trichothecene_AcTrans"/>
</dbReference>
<dbReference type="InterPro" id="IPR016181">
    <property type="entry name" value="Acyl_CoA_acyltransferase"/>
</dbReference>
<evidence type="ECO:0000313" key="2">
    <source>
        <dbReference type="EMBL" id="OBT91593.1"/>
    </source>
</evidence>
<dbReference type="RefSeq" id="XP_018125326.1">
    <property type="nucleotide sequence ID" value="XM_018279764.2"/>
</dbReference>
<dbReference type="GO" id="GO:0016747">
    <property type="term" value="F:acyltransferase activity, transferring groups other than amino-acyl groups"/>
    <property type="evidence" value="ECO:0007669"/>
    <property type="project" value="InterPro"/>
</dbReference>
<name>A0A1B8G6Y1_9PEZI</name>
<evidence type="ECO:0000313" key="3">
    <source>
        <dbReference type="Proteomes" id="UP000091956"/>
    </source>
</evidence>
<dbReference type="GeneID" id="28843751"/>
<evidence type="ECO:0000259" key="1">
    <source>
        <dbReference type="PROSITE" id="PS51186"/>
    </source>
</evidence>
<proteinExistence type="predicted"/>
<dbReference type="PROSITE" id="PS51186">
    <property type="entry name" value="GNAT"/>
    <property type="match status" value="1"/>
</dbReference>
<reference evidence="2 3" key="1">
    <citation type="submission" date="2016-03" db="EMBL/GenBank/DDBJ databases">
        <title>Comparative genomics of Pseudogymnoascus destructans, the fungus causing white-nose syndrome of bats.</title>
        <authorList>
            <person name="Palmer J.M."/>
            <person name="Drees K.P."/>
            <person name="Foster J.T."/>
            <person name="Lindner D.L."/>
        </authorList>
    </citation>
    <scope>NUCLEOTIDE SEQUENCE [LARGE SCALE GENOMIC DNA]</scope>
    <source>
        <strain evidence="2 3">UAMH 10579</strain>
    </source>
</reference>
<dbReference type="PANTHER" id="PTHR42791:SF16">
    <property type="entry name" value="N-ACETYLTRANSFERASE DOMAIN-CONTAINING PROTEIN"/>
    <property type="match status" value="1"/>
</dbReference>